<name>A0AAU8LN29_PSESX</name>
<dbReference type="AlphaFoldDB" id="A0AAU8LN29"/>
<reference evidence="1" key="1">
    <citation type="journal article" date="2014" name="Genome Announc.">
        <title>Draft Genome Sequences of a Phylogenetically Diverse Suite of Pseudomonas syringae Strains from Multiple Source Populations.</title>
        <authorList>
            <person name="Baltrus D.A."/>
            <person name="Yourstone S."/>
            <person name="Lind A."/>
            <person name="Guilbaud C."/>
            <person name="Sands D.C."/>
            <person name="Jones C.D."/>
            <person name="Morris C.E."/>
            <person name="Dangl J.L."/>
        </authorList>
    </citation>
    <scope>NUCLEOTIDE SEQUENCE</scope>
    <source>
        <strain evidence="1">CC1417</strain>
    </source>
</reference>
<accession>A0AAU8LN29</accession>
<dbReference type="EMBL" id="CP159362">
    <property type="protein sequence ID" value="XCN69637.1"/>
    <property type="molecule type" value="Genomic_DNA"/>
</dbReference>
<evidence type="ECO:0000313" key="1">
    <source>
        <dbReference type="EMBL" id="XCN69637.1"/>
    </source>
</evidence>
<sequence>MLSSNFHDGKMMSIAVMDDTLFMKVYADGKITNIKVSGLEKLRVTDFEEGNIINSLHVLSPNDHAGASSEVMRLMKYAYALEDADFKLLPTCASFLDKKLEAFRNGSVLVVELEPSYGAYAVAIGKEISEESL</sequence>
<organism evidence="1">
    <name type="scientific">Pseudomonas syringae CC1417</name>
    <dbReference type="NCBI Taxonomy" id="1357272"/>
    <lineage>
        <taxon>Bacteria</taxon>
        <taxon>Pseudomonadati</taxon>
        <taxon>Pseudomonadota</taxon>
        <taxon>Gammaproteobacteria</taxon>
        <taxon>Pseudomonadales</taxon>
        <taxon>Pseudomonadaceae</taxon>
        <taxon>Pseudomonas</taxon>
        <taxon>Pseudomonas syringae</taxon>
    </lineage>
</organism>
<proteinExistence type="predicted"/>
<gene>
    <name evidence="1" type="ORF">N011_10260</name>
</gene>
<protein>
    <submittedName>
        <fullName evidence="1">Uncharacterized protein</fullName>
    </submittedName>
</protein>
<dbReference type="RefSeq" id="WP_152534880.1">
    <property type="nucleotide sequence ID" value="NZ_CP159362.1"/>
</dbReference>
<reference evidence="1" key="2">
    <citation type="submission" date="2024-07" db="EMBL/GenBank/DDBJ databases">
        <title>A complete genome sequence for Pseudomonas syringae CC1417.</title>
        <authorList>
            <person name="Baltrus D.A."/>
        </authorList>
    </citation>
    <scope>NUCLEOTIDE SEQUENCE</scope>
    <source>
        <strain evidence="1">CC1417</strain>
    </source>
</reference>